<dbReference type="Pfam" id="PF09299">
    <property type="entry name" value="Mu-transpos_C"/>
    <property type="match status" value="1"/>
</dbReference>
<dbReference type="PATRIC" id="fig|199.248.peg.1159"/>
<dbReference type="InterPro" id="IPR012337">
    <property type="entry name" value="RNaseH-like_sf"/>
</dbReference>
<dbReference type="GO" id="GO:0015074">
    <property type="term" value="P:DNA integration"/>
    <property type="evidence" value="ECO:0007669"/>
    <property type="project" value="InterPro"/>
</dbReference>
<feature type="region of interest" description="Disordered" evidence="1">
    <location>
        <begin position="82"/>
        <end position="146"/>
    </location>
</feature>
<dbReference type="EMBL" id="CP012541">
    <property type="protein sequence ID" value="ALF47792.1"/>
    <property type="molecule type" value="Genomic_DNA"/>
</dbReference>
<dbReference type="AlphaFoldDB" id="A0A0M3V2I9"/>
<evidence type="ECO:0000256" key="1">
    <source>
        <dbReference type="SAM" id="MobiDB-lite"/>
    </source>
</evidence>
<protein>
    <submittedName>
        <fullName evidence="3">Rve domain integrase</fullName>
    </submittedName>
</protein>
<feature type="domain" description="Integrase catalytic" evidence="2">
    <location>
        <begin position="396"/>
        <end position="601"/>
    </location>
</feature>
<dbReference type="KEGG" id="ccoc:CCON33237_1118"/>
<gene>
    <name evidence="3" type="ORF">CCON33237_1118</name>
</gene>
<dbReference type="PROSITE" id="PS50994">
    <property type="entry name" value="INTEGRASE"/>
    <property type="match status" value="1"/>
</dbReference>
<dbReference type="InterPro" id="IPR001584">
    <property type="entry name" value="Integrase_cat-core"/>
</dbReference>
<evidence type="ECO:0000313" key="4">
    <source>
        <dbReference type="Proteomes" id="UP000066049"/>
    </source>
</evidence>
<dbReference type="GO" id="GO:0003676">
    <property type="term" value="F:nucleic acid binding"/>
    <property type="evidence" value="ECO:0007669"/>
    <property type="project" value="InterPro"/>
</dbReference>
<evidence type="ECO:0000313" key="3">
    <source>
        <dbReference type="EMBL" id="ALF47792.1"/>
    </source>
</evidence>
<dbReference type="SUPFAM" id="SSF53098">
    <property type="entry name" value="Ribonuclease H-like"/>
    <property type="match status" value="1"/>
</dbReference>
<dbReference type="InterPro" id="IPR015378">
    <property type="entry name" value="Transposase-like_Mu_C"/>
</dbReference>
<sequence>MWVNSRVAAEFFGINNKSVEKAACRAKKAGKKFCSIKSNILLFDYIGGNRGGASGKTLRIDIDERIYPEIVERISKTREGESYDVPYNAASGAKSGKGAGADDEGADELGGRDGANANGDRRASNGAKEAGESEYARDKSKESAGRICDEDARDGLCDKSNKTRNIWIQEEVKRDEQCGNDSNGYVLAISCSNDKLENIDNGNGCAATSTMYGSSTNNSGNSFANLPLIATCGDKKRADALCKRAIVLEWDKAKGKIDESSFIEYLNTSNKYPIKVSSNKLYDWQRKFKMGGLDALVDSRSNNKSLKIEELGLSDKCDELIKSNVGKGRINITNIYKVLNYYYTTSQIGELSFDEFLAKKDECVSYEVVNRYVNNYLKKNKLLKNLILYGEDGVIGRQMPALGVSNWAVRTINEVVEIDASPLDMICNASDICKSIGYEAVNNIFSSKEEFESYVRQWQKRYTIIALIDTYSGVASFHISDSENSLAIARAVAKYIIRYGKPKTIKGDNGKAFKSEYMSSVLGSLEIRYEAVRAYSGWLKPYVERNFRALQHSFSENLAGYIGHNITERQAIEFFYSKKERRLKKGVKTNIAKLKELSEVQELMDLYAENFLNARYLERLNKTCNEAYNEKINDAVAMDAISLSARLSKKELKHVSKKGVSVGGVNFYNAQMFGYERVTIRENIDNINECFVWDEDDKKFIGVANVLDMNEGVSVEEAKAARKLFSKRLRDIKADASEARDKSQEEFKQMVMGLEAKRALKPELKGVNNESKEIEAAQKSSRSLTKNRAFDDELLAVAGSDVKKEKKIKSWQEIVNETN</sequence>
<dbReference type="InterPro" id="IPR036397">
    <property type="entry name" value="RNaseH_sf"/>
</dbReference>
<name>A0A0M3V2I9_9BACT</name>
<accession>A0A0M3V2I9</accession>
<dbReference type="Gene3D" id="3.30.420.10">
    <property type="entry name" value="Ribonuclease H-like superfamily/Ribonuclease H"/>
    <property type="match status" value="1"/>
</dbReference>
<evidence type="ECO:0000259" key="2">
    <source>
        <dbReference type="PROSITE" id="PS50994"/>
    </source>
</evidence>
<proteinExistence type="predicted"/>
<dbReference type="Proteomes" id="UP000066049">
    <property type="component" value="Chromosome"/>
</dbReference>
<reference evidence="4" key="1">
    <citation type="submission" date="2015-08" db="EMBL/GenBank/DDBJ databases">
        <title>Comparative genomics of the Campylobacter concisus group.</title>
        <authorList>
            <person name="Miller W.G."/>
            <person name="Yee E."/>
            <person name="Chapman M.H."/>
            <person name="Huynh S."/>
            <person name="Bono J.L."/>
            <person name="On S.L.W."/>
            <person name="St Leger J."/>
            <person name="Foster G."/>
            <person name="Parker C.T."/>
        </authorList>
    </citation>
    <scope>NUCLEOTIDE SEQUENCE [LARGE SCALE GENOMIC DNA]</scope>
    <source>
        <strain evidence="4">ATCC 33237</strain>
    </source>
</reference>
<organism evidence="3 4">
    <name type="scientific">Campylobacter concisus</name>
    <dbReference type="NCBI Taxonomy" id="199"/>
    <lineage>
        <taxon>Bacteria</taxon>
        <taxon>Pseudomonadati</taxon>
        <taxon>Campylobacterota</taxon>
        <taxon>Epsilonproteobacteria</taxon>
        <taxon>Campylobacterales</taxon>
        <taxon>Campylobacteraceae</taxon>
        <taxon>Campylobacter</taxon>
    </lineage>
</organism>
<dbReference type="GeneID" id="28662793"/>
<dbReference type="RefSeq" id="WP_054196770.1">
    <property type="nucleotide sequence ID" value="NZ_CP012541.1"/>
</dbReference>
<feature type="compositionally biased region" description="Basic and acidic residues" evidence="1">
    <location>
        <begin position="119"/>
        <end position="146"/>
    </location>
</feature>